<accession>A0A3G9G522</accession>
<feature type="domain" description="HTH lysR-type" evidence="5">
    <location>
        <begin position="1"/>
        <end position="58"/>
    </location>
</feature>
<keyword evidence="4" id="KW-0804">Transcription</keyword>
<dbReference type="CDD" id="cd05466">
    <property type="entry name" value="PBP2_LTTR_substrate"/>
    <property type="match status" value="1"/>
</dbReference>
<dbReference type="PRINTS" id="PR00039">
    <property type="entry name" value="HTHLYSR"/>
</dbReference>
<reference evidence="7" key="2">
    <citation type="journal article" date="2017" name="Plant Physiol. Biochem.">
        <title>Differential oxidative and antioxidative response of duckweed Lemna minor toward plant growth promoting/inhibiting bacteria.</title>
        <authorList>
            <person name="Ishizawa H."/>
            <person name="Kuroda M."/>
            <person name="Morikawa M."/>
            <person name="Ike M."/>
        </authorList>
    </citation>
    <scope>NUCLEOTIDE SEQUENCE [LARGE SCALE GENOMIC DNA]</scope>
    <source>
        <strain evidence="7">M6</strain>
    </source>
</reference>
<keyword evidence="3" id="KW-0238">DNA-binding</keyword>
<protein>
    <submittedName>
        <fullName evidence="6">Hydrogen peroxide-inducible genes activator</fullName>
    </submittedName>
</protein>
<reference evidence="7" key="1">
    <citation type="journal article" date="2017" name="Biotechnol. Biofuels">
        <title>Evaluation of environmental bacterial communities as a factor affecting the growth of duckweed Lemna minor.</title>
        <authorList>
            <person name="Ishizawa H."/>
            <person name="Kuroda M."/>
            <person name="Morikawa M."/>
            <person name="Ike M."/>
        </authorList>
    </citation>
    <scope>NUCLEOTIDE SEQUENCE [LARGE SCALE GENOMIC DNA]</scope>
    <source>
        <strain evidence="7">M6</strain>
    </source>
</reference>
<dbReference type="InterPro" id="IPR036388">
    <property type="entry name" value="WH-like_DNA-bd_sf"/>
</dbReference>
<evidence type="ECO:0000256" key="1">
    <source>
        <dbReference type="ARBA" id="ARBA00009437"/>
    </source>
</evidence>
<dbReference type="InterPro" id="IPR036390">
    <property type="entry name" value="WH_DNA-bd_sf"/>
</dbReference>
<keyword evidence="2" id="KW-0805">Transcription regulation</keyword>
<dbReference type="OrthoDB" id="9815174at2"/>
<evidence type="ECO:0000313" key="7">
    <source>
        <dbReference type="Proteomes" id="UP000278756"/>
    </source>
</evidence>
<name>A0A3G9G522_9CAUL</name>
<evidence type="ECO:0000259" key="5">
    <source>
        <dbReference type="PROSITE" id="PS50931"/>
    </source>
</evidence>
<comment type="similarity">
    <text evidence="1">Belongs to the LysR transcriptional regulatory family.</text>
</comment>
<gene>
    <name evidence="6" type="ORF">EM6_1437</name>
</gene>
<sequence>MEPYLLRYFLAVVETGSFTRAAEACLITQPSLSSGIKRLEEQLGVTLFIRNNKRVFLTTAGTRFLPRAKTILHECNVALAELAQTEQARVLRIGVLQTLSGAWVAGLLKGFRDAGLTEEMGGRFDLFEGTEQEILNRFDERGIDYALSIRRVEDDSSVPLYTEPYVLALPADHALAGAAQVRGEDLSDQPMIVRSRCEVLSETSRYFTDRNVRPPLAYRTANDERALRMVAAGIGATVVPQSHAAQGVVTTTLHGFTHSRTVALFRPRHALPDHLTAMGAAFERYLVTSPKPHSPRDT</sequence>
<dbReference type="InterPro" id="IPR000847">
    <property type="entry name" value="LysR_HTH_N"/>
</dbReference>
<dbReference type="RefSeq" id="WP_126421478.1">
    <property type="nucleotide sequence ID" value="NZ_AP018827.1"/>
</dbReference>
<dbReference type="Pfam" id="PF00126">
    <property type="entry name" value="HTH_1"/>
    <property type="match status" value="1"/>
</dbReference>
<dbReference type="SUPFAM" id="SSF46785">
    <property type="entry name" value="Winged helix' DNA-binding domain"/>
    <property type="match status" value="1"/>
</dbReference>
<dbReference type="InterPro" id="IPR005119">
    <property type="entry name" value="LysR_subst-bd"/>
</dbReference>
<dbReference type="SUPFAM" id="SSF53850">
    <property type="entry name" value="Periplasmic binding protein-like II"/>
    <property type="match status" value="1"/>
</dbReference>
<dbReference type="GO" id="GO:0003700">
    <property type="term" value="F:DNA-binding transcription factor activity"/>
    <property type="evidence" value="ECO:0007669"/>
    <property type="project" value="InterPro"/>
</dbReference>
<dbReference type="EMBL" id="AP018827">
    <property type="protein sequence ID" value="BBF80851.1"/>
    <property type="molecule type" value="Genomic_DNA"/>
</dbReference>
<dbReference type="PANTHER" id="PTHR30346:SF28">
    <property type="entry name" value="HTH-TYPE TRANSCRIPTIONAL REGULATOR CYNR"/>
    <property type="match status" value="1"/>
</dbReference>
<evidence type="ECO:0000256" key="2">
    <source>
        <dbReference type="ARBA" id="ARBA00023015"/>
    </source>
</evidence>
<dbReference type="Pfam" id="PF03466">
    <property type="entry name" value="LysR_substrate"/>
    <property type="match status" value="1"/>
</dbReference>
<dbReference type="Gene3D" id="3.40.190.10">
    <property type="entry name" value="Periplasmic binding protein-like II"/>
    <property type="match status" value="2"/>
</dbReference>
<dbReference type="Proteomes" id="UP000278756">
    <property type="component" value="Chromosome 1"/>
</dbReference>
<dbReference type="FunFam" id="1.10.10.10:FF:000001">
    <property type="entry name" value="LysR family transcriptional regulator"/>
    <property type="match status" value="1"/>
</dbReference>
<evidence type="ECO:0000313" key="6">
    <source>
        <dbReference type="EMBL" id="BBF80851.1"/>
    </source>
</evidence>
<dbReference type="AlphaFoldDB" id="A0A3G9G522"/>
<dbReference type="PROSITE" id="PS50931">
    <property type="entry name" value="HTH_LYSR"/>
    <property type="match status" value="1"/>
</dbReference>
<evidence type="ECO:0000256" key="4">
    <source>
        <dbReference type="ARBA" id="ARBA00023163"/>
    </source>
</evidence>
<dbReference type="GO" id="GO:0003677">
    <property type="term" value="F:DNA binding"/>
    <property type="evidence" value="ECO:0007669"/>
    <property type="project" value="UniProtKB-KW"/>
</dbReference>
<dbReference type="Gene3D" id="1.10.10.10">
    <property type="entry name" value="Winged helix-like DNA-binding domain superfamily/Winged helix DNA-binding domain"/>
    <property type="match status" value="1"/>
</dbReference>
<evidence type="ECO:0000256" key="3">
    <source>
        <dbReference type="ARBA" id="ARBA00023125"/>
    </source>
</evidence>
<dbReference type="GO" id="GO:0032993">
    <property type="term" value="C:protein-DNA complex"/>
    <property type="evidence" value="ECO:0007669"/>
    <property type="project" value="TreeGrafter"/>
</dbReference>
<organism evidence="6 7">
    <name type="scientific">Asticcacaulis excentricus</name>
    <dbReference type="NCBI Taxonomy" id="78587"/>
    <lineage>
        <taxon>Bacteria</taxon>
        <taxon>Pseudomonadati</taxon>
        <taxon>Pseudomonadota</taxon>
        <taxon>Alphaproteobacteria</taxon>
        <taxon>Caulobacterales</taxon>
        <taxon>Caulobacteraceae</taxon>
        <taxon>Asticcacaulis</taxon>
    </lineage>
</organism>
<dbReference type="PANTHER" id="PTHR30346">
    <property type="entry name" value="TRANSCRIPTIONAL DUAL REGULATOR HCAR-RELATED"/>
    <property type="match status" value="1"/>
</dbReference>
<proteinExistence type="inferred from homology"/>